<reference evidence="3" key="1">
    <citation type="journal article" date="2023" name="Mol. Biol. Evol.">
        <title>Third-Generation Sequencing Reveals the Adaptive Role of the Epigenome in Three Deep-Sea Polychaetes.</title>
        <authorList>
            <person name="Perez M."/>
            <person name="Aroh O."/>
            <person name="Sun Y."/>
            <person name="Lan Y."/>
            <person name="Juniper S.K."/>
            <person name="Young C.R."/>
            <person name="Angers B."/>
            <person name="Qian P.Y."/>
        </authorList>
    </citation>
    <scope>NUCLEOTIDE SEQUENCE</scope>
    <source>
        <strain evidence="3">R07B-5</strain>
    </source>
</reference>
<dbReference type="EMBL" id="JAODUO010000355">
    <property type="protein sequence ID" value="KAK2182396.1"/>
    <property type="molecule type" value="Genomic_DNA"/>
</dbReference>
<comment type="similarity">
    <text evidence="1">Belongs to the ATP synthase subunit s family.</text>
</comment>
<gene>
    <name evidence="3" type="ORF">NP493_356g01007</name>
</gene>
<protein>
    <recommendedName>
        <fullName evidence="2">ATP synthase subunit s-like protein</fullName>
    </recommendedName>
</protein>
<organism evidence="3 4">
    <name type="scientific">Ridgeia piscesae</name>
    <name type="common">Tubeworm</name>
    <dbReference type="NCBI Taxonomy" id="27915"/>
    <lineage>
        <taxon>Eukaryota</taxon>
        <taxon>Metazoa</taxon>
        <taxon>Spiralia</taxon>
        <taxon>Lophotrochozoa</taxon>
        <taxon>Annelida</taxon>
        <taxon>Polychaeta</taxon>
        <taxon>Sedentaria</taxon>
        <taxon>Canalipalpata</taxon>
        <taxon>Sabellida</taxon>
        <taxon>Siboglinidae</taxon>
        <taxon>Ridgeia</taxon>
    </lineage>
</organism>
<proteinExistence type="inferred from homology"/>
<dbReference type="AlphaFoldDB" id="A0AAD9NVG4"/>
<evidence type="ECO:0000313" key="3">
    <source>
        <dbReference type="EMBL" id="KAK2182396.1"/>
    </source>
</evidence>
<dbReference type="InterPro" id="IPR006553">
    <property type="entry name" value="Leu-rich_rpt_Cys-con_subtyp"/>
</dbReference>
<sequence>MEMYTETMTMLKILPGPRQCTHCWVPCRTGIIFNIFSPKRTFDRDLIAKIQQEIDLRPVRIRSWFKKKERDLLLEDHRYIEERHQALGPDLATAHFAVARQASVKFVGIDEWTKIGEKDKYVNLPGNYVPELFLEAVDASGTQMLYESFDNFVRLEHLKYLNLSRCENIDDFCLDRFSQFSDSLLYLDLSECPQVTERGLACLHRLEKLKRLRIANMPSVKNPALVGLMLEEAIPGCIVEGVDYSSNVENTNSQMDKFVASIHQYADDADDQKV</sequence>
<dbReference type="FunFam" id="3.80.10.10:FF:000168">
    <property type="entry name" value="Distal membrane arm assembly complex 2"/>
    <property type="match status" value="1"/>
</dbReference>
<accession>A0AAD9NVG4</accession>
<evidence type="ECO:0000313" key="4">
    <source>
        <dbReference type="Proteomes" id="UP001209878"/>
    </source>
</evidence>
<name>A0AAD9NVG4_RIDPI</name>
<evidence type="ECO:0000256" key="1">
    <source>
        <dbReference type="ARBA" id="ARBA00006901"/>
    </source>
</evidence>
<dbReference type="Gene3D" id="3.80.10.10">
    <property type="entry name" value="Ribonuclease Inhibitor"/>
    <property type="match status" value="1"/>
</dbReference>
<comment type="caution">
    <text evidence="3">The sequence shown here is derived from an EMBL/GenBank/DDBJ whole genome shotgun (WGS) entry which is preliminary data.</text>
</comment>
<dbReference type="SMART" id="SM00367">
    <property type="entry name" value="LRR_CC"/>
    <property type="match status" value="2"/>
</dbReference>
<dbReference type="SUPFAM" id="SSF52047">
    <property type="entry name" value="RNI-like"/>
    <property type="match status" value="1"/>
</dbReference>
<dbReference type="Proteomes" id="UP001209878">
    <property type="component" value="Unassembled WGS sequence"/>
</dbReference>
<keyword evidence="4" id="KW-1185">Reference proteome</keyword>
<evidence type="ECO:0000256" key="2">
    <source>
        <dbReference type="ARBA" id="ARBA00076566"/>
    </source>
</evidence>
<dbReference type="InterPro" id="IPR032675">
    <property type="entry name" value="LRR_dom_sf"/>
</dbReference>